<dbReference type="AlphaFoldDB" id="A0A4R6M635"/>
<evidence type="ECO:0000313" key="1">
    <source>
        <dbReference type="EMBL" id="TDO96724.1"/>
    </source>
</evidence>
<gene>
    <name evidence="1" type="ORF">DFP79_2490</name>
</gene>
<protein>
    <submittedName>
        <fullName evidence="1">DNA phosphorothioation-dependent restriction protein DptG</fullName>
    </submittedName>
</protein>
<accession>A0A4R6M635</accession>
<keyword evidence="2" id="KW-1185">Reference proteome</keyword>
<dbReference type="OrthoDB" id="2590988at2"/>
<comment type="caution">
    <text evidence="1">The sequence shown here is derived from an EMBL/GenBank/DDBJ whole genome shotgun (WGS) entry which is preliminary data.</text>
</comment>
<dbReference type="RefSeq" id="WP_133504232.1">
    <property type="nucleotide sequence ID" value="NZ_SNXC01000013.1"/>
</dbReference>
<organism evidence="1 2">
    <name type="scientific">Marinomonas balearica</name>
    <dbReference type="NCBI Taxonomy" id="491947"/>
    <lineage>
        <taxon>Bacteria</taxon>
        <taxon>Pseudomonadati</taxon>
        <taxon>Pseudomonadota</taxon>
        <taxon>Gammaproteobacteria</taxon>
        <taxon>Oceanospirillales</taxon>
        <taxon>Oceanospirillaceae</taxon>
        <taxon>Marinomonas</taxon>
    </lineage>
</organism>
<reference evidence="1 2" key="1">
    <citation type="submission" date="2019-03" db="EMBL/GenBank/DDBJ databases">
        <title>Genomic Encyclopedia of Type Strains, Phase III (KMG-III): the genomes of soil and plant-associated and newly described type strains.</title>
        <authorList>
            <person name="Whitman W."/>
        </authorList>
    </citation>
    <scope>NUCLEOTIDE SEQUENCE [LARGE SCALE GENOMIC DNA]</scope>
    <source>
        <strain evidence="1 2">CECT 7378</strain>
    </source>
</reference>
<dbReference type="InterPro" id="IPR017645">
    <property type="entry name" value="Dnd_assoc_1"/>
</dbReference>
<dbReference type="Proteomes" id="UP000294656">
    <property type="component" value="Unassembled WGS sequence"/>
</dbReference>
<proteinExistence type="predicted"/>
<evidence type="ECO:0000313" key="2">
    <source>
        <dbReference type="Proteomes" id="UP000294656"/>
    </source>
</evidence>
<sequence>MGIQENLSALASQKIKEKNFVNHYLTFRQQRSNRLSDVDALCIAGHLISIITAKRVDSKATIDKFINASKQRLSDKIGDSDFEALLHEMYFENDVKGLYQVSPEFLLLKKEGVGSVNTKHVSSVLGGMANARQTQTSIKSKGNNFLEAELVEEFSSFVIDQQPSNEVFNYLPFLAEVFSDDLTFLCNHPNYLMQNVSSFINLYNFLYSAQLALNIKSWRVQPSSKPLFFILDTERASTERTHVRDALPALVDRVADLFPYLSALEYFNQPDAKDSDETMCYPLWMYYEYLNSCDDELKTEHLAGFSSFLNAYRDARKREPLNLDQADIEDVISSILKTADEIFTQPRSSQLTVNRKVVLAFENEVARHFIQNRRRGGRVLIINQDYLLLLTNLAIGNLEKLQFQKLIEEFKKRGVWFDQQSQQALIEFYERVGNLDRMSDSGDAVYVRKTI</sequence>
<dbReference type="NCBIfam" id="TIGR03236">
    <property type="entry name" value="dnd_assoc_1"/>
    <property type="match status" value="1"/>
</dbReference>
<dbReference type="EMBL" id="SNXC01000013">
    <property type="protein sequence ID" value="TDO96724.1"/>
    <property type="molecule type" value="Genomic_DNA"/>
</dbReference>
<name>A0A4R6M635_9GAMM</name>